<protein>
    <submittedName>
        <fullName evidence="3">LAMA5-like protein</fullName>
    </submittedName>
</protein>
<evidence type="ECO:0000313" key="4">
    <source>
        <dbReference type="Proteomes" id="UP001164746"/>
    </source>
</evidence>
<dbReference type="InterPro" id="IPR002049">
    <property type="entry name" value="LE_dom"/>
</dbReference>
<feature type="region of interest" description="Disordered" evidence="1">
    <location>
        <begin position="132"/>
        <end position="152"/>
    </location>
</feature>
<feature type="compositionally biased region" description="Basic and acidic residues" evidence="1">
    <location>
        <begin position="132"/>
        <end position="143"/>
    </location>
</feature>
<accession>A0ABY7F4A8</accession>
<sequence length="283" mass="31462">MEQTALCNVAQVVREKSATHGTGNATAEIIFMCDSCINGIYGDNCVLQCSQSCEENICNIRDGTCNCRSNYSGEQCENCIRDRYGEGCTKPCSLGCLENSCSSTDGKCDCKYFYKGGKCDVCEDGRLSQREAQGHTDEQETTHPEMSYASKGQEVKNNTTKKYIHLSRLCTLQCRKKGHTLVPGQQRESRYGNRNQQPHTSYTENNAETGNKLYEDIASDTDDLTTVQENFKKETGHSVTKITQHVELVIIAETLEDGGLEIDEDDQKARGIATKFKEKGGIY</sequence>
<evidence type="ECO:0000259" key="2">
    <source>
        <dbReference type="PROSITE" id="PS01248"/>
    </source>
</evidence>
<gene>
    <name evidence="3" type="ORF">MAR_031574</name>
</gene>
<dbReference type="Gene3D" id="2.170.300.10">
    <property type="entry name" value="Tie2 ligand-binding domain superfamily"/>
    <property type="match status" value="1"/>
</dbReference>
<dbReference type="PROSITE" id="PS01248">
    <property type="entry name" value="EGF_LAM_1"/>
    <property type="match status" value="1"/>
</dbReference>
<feature type="domain" description="Laminin EGF-like" evidence="2">
    <location>
        <begin position="65"/>
        <end position="96"/>
    </location>
</feature>
<dbReference type="Proteomes" id="UP001164746">
    <property type="component" value="Chromosome 10"/>
</dbReference>
<evidence type="ECO:0000313" key="3">
    <source>
        <dbReference type="EMBL" id="WAR16980.1"/>
    </source>
</evidence>
<dbReference type="Pfam" id="PF00053">
    <property type="entry name" value="EGF_laminin"/>
    <property type="match status" value="1"/>
</dbReference>
<feature type="compositionally biased region" description="Polar residues" evidence="1">
    <location>
        <begin position="192"/>
        <end position="208"/>
    </location>
</feature>
<name>A0ABY7F4A8_MYAAR</name>
<proteinExistence type="predicted"/>
<dbReference type="EMBL" id="CP111021">
    <property type="protein sequence ID" value="WAR16980.1"/>
    <property type="molecule type" value="Genomic_DNA"/>
</dbReference>
<evidence type="ECO:0000256" key="1">
    <source>
        <dbReference type="SAM" id="MobiDB-lite"/>
    </source>
</evidence>
<keyword evidence="4" id="KW-1185">Reference proteome</keyword>
<feature type="region of interest" description="Disordered" evidence="1">
    <location>
        <begin position="181"/>
        <end position="208"/>
    </location>
</feature>
<reference evidence="3" key="1">
    <citation type="submission" date="2022-11" db="EMBL/GenBank/DDBJ databases">
        <title>Centuries of genome instability and evolution in soft-shell clam transmissible cancer (bioRxiv).</title>
        <authorList>
            <person name="Hart S.F.M."/>
            <person name="Yonemitsu M.A."/>
            <person name="Giersch R.M."/>
            <person name="Beal B.F."/>
            <person name="Arriagada G."/>
            <person name="Davis B.W."/>
            <person name="Ostrander E.A."/>
            <person name="Goff S.P."/>
            <person name="Metzger M.J."/>
        </authorList>
    </citation>
    <scope>NUCLEOTIDE SEQUENCE</scope>
    <source>
        <strain evidence="3">MELC-2E11</strain>
        <tissue evidence="3">Siphon/mantle</tissue>
    </source>
</reference>
<organism evidence="3 4">
    <name type="scientific">Mya arenaria</name>
    <name type="common">Soft-shell clam</name>
    <dbReference type="NCBI Taxonomy" id="6604"/>
    <lineage>
        <taxon>Eukaryota</taxon>
        <taxon>Metazoa</taxon>
        <taxon>Spiralia</taxon>
        <taxon>Lophotrochozoa</taxon>
        <taxon>Mollusca</taxon>
        <taxon>Bivalvia</taxon>
        <taxon>Autobranchia</taxon>
        <taxon>Heteroconchia</taxon>
        <taxon>Euheterodonta</taxon>
        <taxon>Imparidentia</taxon>
        <taxon>Neoheterodontei</taxon>
        <taxon>Myida</taxon>
        <taxon>Myoidea</taxon>
        <taxon>Myidae</taxon>
        <taxon>Mya</taxon>
    </lineage>
</organism>